<feature type="transmembrane region" description="Helical" evidence="6">
    <location>
        <begin position="260"/>
        <end position="279"/>
    </location>
</feature>
<dbReference type="RefSeq" id="WP_115582652.1">
    <property type="nucleotide sequence ID" value="NZ_NXLW01000023.1"/>
</dbReference>
<dbReference type="AlphaFoldDB" id="A0A3D8IXP3"/>
<feature type="transmembrane region" description="Helical" evidence="6">
    <location>
        <begin position="291"/>
        <end position="309"/>
    </location>
</feature>
<feature type="transmembrane region" description="Helical" evidence="6">
    <location>
        <begin position="222"/>
        <end position="240"/>
    </location>
</feature>
<feature type="transmembrane region" description="Helical" evidence="6">
    <location>
        <begin position="66"/>
        <end position="86"/>
    </location>
</feature>
<name>A0A3D8IXP3_9HELI</name>
<sequence>MKDEILSKSEILSKRLHKWTHRPLFMFALFSSTSMTVLGGTVVAASLPDIEKHFAHIAHIDILSKLILTLPALCVMLVSPISGMLLDKFGKVKFLIPAMFLWSISGVLAVVWDNIYWILLTRVFFGLATAFVMTAASTLVSDYYVGDERQKALGLQGFATACGSALFMCIGGFLAMFDWHYPFYVYGAGIALAVLAMFTLFEPRTSKKVNVTQSTPTEPLCVLPFIPIYFFAFAVMVAYFVSPTQIPHFLTHNLGKSELITGLCVSSSALAYGISSMMYPKLHRLLSVKMIYVLGFACMGCGFLCIFYWHNFYSVFLGLFILGCGGGSVIVNNSSCLLAHTPWNHRGKVMGLLSSVTYFGQFVSPLLSQPLVRSFGIVNLFLIAALMLFALSILAIIRSTPQ</sequence>
<dbReference type="InterPro" id="IPR050189">
    <property type="entry name" value="MFS_Efflux_Transporters"/>
</dbReference>
<evidence type="ECO:0000256" key="4">
    <source>
        <dbReference type="ARBA" id="ARBA00022989"/>
    </source>
</evidence>
<dbReference type="GO" id="GO:0005886">
    <property type="term" value="C:plasma membrane"/>
    <property type="evidence" value="ECO:0007669"/>
    <property type="project" value="UniProtKB-SubCell"/>
</dbReference>
<dbReference type="InterPro" id="IPR020846">
    <property type="entry name" value="MFS_dom"/>
</dbReference>
<keyword evidence="5 6" id="KW-0472">Membrane</keyword>
<dbReference type="Proteomes" id="UP000256424">
    <property type="component" value="Unassembled WGS sequence"/>
</dbReference>
<dbReference type="PANTHER" id="PTHR43124">
    <property type="entry name" value="PURINE EFFLUX PUMP PBUE"/>
    <property type="match status" value="1"/>
</dbReference>
<evidence type="ECO:0000313" key="8">
    <source>
        <dbReference type="EMBL" id="RDU69833.1"/>
    </source>
</evidence>
<dbReference type="Gene3D" id="1.20.1250.20">
    <property type="entry name" value="MFS general substrate transporter like domains"/>
    <property type="match status" value="1"/>
</dbReference>
<dbReference type="InterPro" id="IPR001958">
    <property type="entry name" value="Tet-R_TetA/multi-R_MdtG-like"/>
</dbReference>
<feature type="transmembrane region" description="Helical" evidence="6">
    <location>
        <begin position="157"/>
        <end position="177"/>
    </location>
</feature>
<dbReference type="InterPro" id="IPR011701">
    <property type="entry name" value="MFS"/>
</dbReference>
<dbReference type="PRINTS" id="PR01035">
    <property type="entry name" value="TCRTETA"/>
</dbReference>
<dbReference type="PANTHER" id="PTHR43124:SF3">
    <property type="entry name" value="CHLORAMPHENICOL EFFLUX PUMP RV0191"/>
    <property type="match status" value="1"/>
</dbReference>
<feature type="transmembrane region" description="Helical" evidence="6">
    <location>
        <begin position="315"/>
        <end position="337"/>
    </location>
</feature>
<comment type="subcellular location">
    <subcellularLocation>
        <location evidence="1">Cell membrane</location>
        <topology evidence="1">Multi-pass membrane protein</topology>
    </subcellularLocation>
</comment>
<keyword evidence="4 6" id="KW-1133">Transmembrane helix</keyword>
<evidence type="ECO:0000256" key="6">
    <source>
        <dbReference type="SAM" id="Phobius"/>
    </source>
</evidence>
<dbReference type="PROSITE" id="PS50850">
    <property type="entry name" value="MFS"/>
    <property type="match status" value="1"/>
</dbReference>
<dbReference type="Pfam" id="PF07690">
    <property type="entry name" value="MFS_1"/>
    <property type="match status" value="1"/>
</dbReference>
<evidence type="ECO:0000256" key="1">
    <source>
        <dbReference type="ARBA" id="ARBA00004651"/>
    </source>
</evidence>
<dbReference type="CDD" id="cd17473">
    <property type="entry name" value="MFS_arabinose_efflux_permease_like"/>
    <property type="match status" value="1"/>
</dbReference>
<feature type="transmembrane region" description="Helical" evidence="6">
    <location>
        <begin position="349"/>
        <end position="368"/>
    </location>
</feature>
<organism evidence="8 9">
    <name type="scientific">Helicobacter aurati</name>
    <dbReference type="NCBI Taxonomy" id="137778"/>
    <lineage>
        <taxon>Bacteria</taxon>
        <taxon>Pseudomonadati</taxon>
        <taxon>Campylobacterota</taxon>
        <taxon>Epsilonproteobacteria</taxon>
        <taxon>Campylobacterales</taxon>
        <taxon>Helicobacteraceae</taxon>
        <taxon>Helicobacter</taxon>
    </lineage>
</organism>
<dbReference type="EMBL" id="NXLW01000023">
    <property type="protein sequence ID" value="RDU69833.1"/>
    <property type="molecule type" value="Genomic_DNA"/>
</dbReference>
<evidence type="ECO:0000256" key="5">
    <source>
        <dbReference type="ARBA" id="ARBA00023136"/>
    </source>
</evidence>
<keyword evidence="9" id="KW-1185">Reference proteome</keyword>
<proteinExistence type="predicted"/>
<feature type="transmembrane region" description="Helical" evidence="6">
    <location>
        <begin position="24"/>
        <end position="46"/>
    </location>
</feature>
<comment type="caution">
    <text evidence="8">The sequence shown here is derived from an EMBL/GenBank/DDBJ whole genome shotgun (WGS) entry which is preliminary data.</text>
</comment>
<dbReference type="InterPro" id="IPR036259">
    <property type="entry name" value="MFS_trans_sf"/>
</dbReference>
<evidence type="ECO:0000313" key="9">
    <source>
        <dbReference type="Proteomes" id="UP000256424"/>
    </source>
</evidence>
<feature type="domain" description="Major facilitator superfamily (MFS) profile" evidence="7">
    <location>
        <begin position="25"/>
        <end position="402"/>
    </location>
</feature>
<feature type="transmembrane region" description="Helical" evidence="6">
    <location>
        <begin position="124"/>
        <end position="145"/>
    </location>
</feature>
<protein>
    <submittedName>
        <fullName evidence="8">MFS transporter</fullName>
    </submittedName>
</protein>
<keyword evidence="3 6" id="KW-0812">Transmembrane</keyword>
<feature type="transmembrane region" description="Helical" evidence="6">
    <location>
        <begin position="98"/>
        <end position="118"/>
    </location>
</feature>
<dbReference type="GO" id="GO:0022857">
    <property type="term" value="F:transmembrane transporter activity"/>
    <property type="evidence" value="ECO:0007669"/>
    <property type="project" value="InterPro"/>
</dbReference>
<evidence type="ECO:0000256" key="2">
    <source>
        <dbReference type="ARBA" id="ARBA00022475"/>
    </source>
</evidence>
<feature type="transmembrane region" description="Helical" evidence="6">
    <location>
        <begin position="183"/>
        <end position="201"/>
    </location>
</feature>
<dbReference type="SUPFAM" id="SSF103473">
    <property type="entry name" value="MFS general substrate transporter"/>
    <property type="match status" value="1"/>
</dbReference>
<keyword evidence="2" id="KW-1003">Cell membrane</keyword>
<reference evidence="8 9" key="1">
    <citation type="submission" date="2018-04" db="EMBL/GenBank/DDBJ databases">
        <title>Novel Campyloabacter and Helicobacter Species and Strains.</title>
        <authorList>
            <person name="Mannion A.J."/>
            <person name="Shen Z."/>
            <person name="Fox J.G."/>
        </authorList>
    </citation>
    <scope>NUCLEOTIDE SEQUENCE [LARGE SCALE GENOMIC DNA]</scope>
    <source>
        <strain evidence="8 9">MIT 97-5075</strain>
    </source>
</reference>
<evidence type="ECO:0000259" key="7">
    <source>
        <dbReference type="PROSITE" id="PS50850"/>
    </source>
</evidence>
<feature type="transmembrane region" description="Helical" evidence="6">
    <location>
        <begin position="374"/>
        <end position="397"/>
    </location>
</feature>
<evidence type="ECO:0000256" key="3">
    <source>
        <dbReference type="ARBA" id="ARBA00022692"/>
    </source>
</evidence>
<gene>
    <name evidence="8" type="ORF">CQA66_08710</name>
</gene>
<accession>A0A3D8IXP3</accession>